<dbReference type="PANTHER" id="PTHR36183:SF2">
    <property type="entry name" value="BETA-GLUCURONIDASE C-TERMINAL DOMAIN-CONTAINING PROTEIN"/>
    <property type="match status" value="1"/>
</dbReference>
<evidence type="ECO:0000313" key="3">
    <source>
        <dbReference type="EMBL" id="OSS45016.1"/>
    </source>
</evidence>
<accession>A0A1Y2LM44</accession>
<evidence type="ECO:0000256" key="1">
    <source>
        <dbReference type="SAM" id="SignalP"/>
    </source>
</evidence>
<keyword evidence="1" id="KW-0732">Signal</keyword>
<evidence type="ECO:0000313" key="4">
    <source>
        <dbReference type="Proteomes" id="UP000193240"/>
    </source>
</evidence>
<dbReference type="InterPro" id="IPR052974">
    <property type="entry name" value="GH79_Enzymes"/>
</dbReference>
<evidence type="ECO:0000259" key="2">
    <source>
        <dbReference type="Pfam" id="PF16862"/>
    </source>
</evidence>
<dbReference type="PANTHER" id="PTHR36183">
    <property type="entry name" value="BETA-GLUCURONIDASE"/>
    <property type="match status" value="1"/>
</dbReference>
<organism evidence="3 4">
    <name type="scientific">Epicoccum nigrum</name>
    <name type="common">Soil fungus</name>
    <name type="synonym">Epicoccum purpurascens</name>
    <dbReference type="NCBI Taxonomy" id="105696"/>
    <lineage>
        <taxon>Eukaryota</taxon>
        <taxon>Fungi</taxon>
        <taxon>Dikarya</taxon>
        <taxon>Ascomycota</taxon>
        <taxon>Pezizomycotina</taxon>
        <taxon>Dothideomycetes</taxon>
        <taxon>Pleosporomycetidae</taxon>
        <taxon>Pleosporales</taxon>
        <taxon>Pleosporineae</taxon>
        <taxon>Didymellaceae</taxon>
        <taxon>Epicoccum</taxon>
    </lineage>
</organism>
<feature type="domain" description="Beta-glucuronidase C-terminal" evidence="2">
    <location>
        <begin position="423"/>
        <end position="527"/>
    </location>
</feature>
<dbReference type="SUPFAM" id="SSF51445">
    <property type="entry name" value="(Trans)glycosidases"/>
    <property type="match status" value="1"/>
</dbReference>
<dbReference type="AlphaFoldDB" id="A0A1Y2LM44"/>
<reference evidence="3 4" key="1">
    <citation type="journal article" date="2017" name="Genome Announc.">
        <title>Genome sequence of the saprophytic ascomycete Epicoccum nigrum ICMP 19927 strain isolated from New Zealand.</title>
        <authorList>
            <person name="Fokin M."/>
            <person name="Fleetwood D."/>
            <person name="Weir B.S."/>
            <person name="Villas-Boas S.G."/>
        </authorList>
    </citation>
    <scope>NUCLEOTIDE SEQUENCE [LARGE SCALE GENOMIC DNA]</scope>
    <source>
        <strain evidence="3 4">ICMP 19927</strain>
    </source>
</reference>
<dbReference type="InterPro" id="IPR017853">
    <property type="entry name" value="GH"/>
</dbReference>
<dbReference type="InParanoid" id="A0A1Y2LM44"/>
<dbReference type="InterPro" id="IPR031728">
    <property type="entry name" value="GlcAase_C"/>
</dbReference>
<sequence>MVPSLSAGLGSIALPLLSLSHLALAQSSLSLSPSSSAPDGASNYLDASFAGFGIEPSNLFSFTGGAEENKLSVKLLQNLADYSGAPPHIRLGGNTQDYMLFEKDYTDFAWKKNPSSTAQGNIAADSMIIGPGYFEALNRFPKDTPVTFGLNMAYMEDDWEDRIVAAAQGAVSGMTNVKLYSFEVGNEPDLWLQNTFRTAPWDGKTYTTQFLDRAETVYTRVLKPAGLPSSFFEPPATASTIGTTFEISQLVTDGMMEGRNGDNYVTVWNQHDYFYFIGVTPTPITLNDLMQFDQTNTQFAYWEKQVKIGIKTGLPYVLREMSSIGPIGMPGVSDAFGASLWTLNFLLYAASLDISSVQMHMTDNSNASAWQPIELYGRAPFVRTLYYAHAAMASIVGNGNGTTQISSMSTQNVGALYDGRIRAYSMYAHDNLQAVIMLNGKQANESQADKGSFTFTVNFGSSNANKDVYLSYLTADGADSQTGATWNGMTYNDVTGESSVVDSTVHKVTLDGSGKASIPVRDSQAVVANIGWQIGSTAVLKSDGSTARKSNASPRTMPTSSTAIVAMITTTFVLMALGA</sequence>
<dbReference type="OMA" id="GTTWNGI"/>
<dbReference type="Pfam" id="PF16862">
    <property type="entry name" value="Glyco_hydro_79C"/>
    <property type="match status" value="1"/>
</dbReference>
<dbReference type="Proteomes" id="UP000193240">
    <property type="component" value="Unassembled WGS sequence"/>
</dbReference>
<keyword evidence="4" id="KW-1185">Reference proteome</keyword>
<dbReference type="EMBL" id="KZ107855">
    <property type="protein sequence ID" value="OSS45016.1"/>
    <property type="molecule type" value="Genomic_DNA"/>
</dbReference>
<gene>
    <name evidence="3" type="ORF">B5807_09137</name>
</gene>
<dbReference type="Gene3D" id="3.20.20.80">
    <property type="entry name" value="Glycosidases"/>
    <property type="match status" value="1"/>
</dbReference>
<protein>
    <recommendedName>
        <fullName evidence="2">Beta-glucuronidase C-terminal domain-containing protein</fullName>
    </recommendedName>
</protein>
<feature type="chain" id="PRO_5012530981" description="Beta-glucuronidase C-terminal domain-containing protein" evidence="1">
    <location>
        <begin position="26"/>
        <end position="579"/>
    </location>
</feature>
<proteinExistence type="predicted"/>
<feature type="signal peptide" evidence="1">
    <location>
        <begin position="1"/>
        <end position="25"/>
    </location>
</feature>
<name>A0A1Y2LM44_EPING</name>